<dbReference type="eggNOG" id="ENOG5032TI6">
    <property type="taxonomic scope" value="Bacteria"/>
</dbReference>
<evidence type="ECO:0000259" key="1">
    <source>
        <dbReference type="SMART" id="SM00901"/>
    </source>
</evidence>
<feature type="domain" description="FRG" evidence="1">
    <location>
        <begin position="116"/>
        <end position="245"/>
    </location>
</feature>
<name>A6VW43_MARMS</name>
<gene>
    <name evidence="2" type="ordered locus">Mmwyl1_1746</name>
</gene>
<evidence type="ECO:0000313" key="2">
    <source>
        <dbReference type="EMBL" id="ABR70672.1"/>
    </source>
</evidence>
<dbReference type="OrthoDB" id="9816036at2"/>
<proteinExistence type="predicted"/>
<dbReference type="KEGG" id="mmw:Mmwyl1_1746"/>
<dbReference type="EMBL" id="CP000749">
    <property type="protein sequence ID" value="ABR70672.1"/>
    <property type="molecule type" value="Genomic_DNA"/>
</dbReference>
<reference evidence="2" key="1">
    <citation type="submission" date="2007-06" db="EMBL/GenBank/DDBJ databases">
        <title>Complete sequence of Marinomonas sp. MWYL1.</title>
        <authorList>
            <consortium name="US DOE Joint Genome Institute"/>
            <person name="Copeland A."/>
            <person name="Lucas S."/>
            <person name="Lapidus A."/>
            <person name="Barry K."/>
            <person name="Glavina del Rio T."/>
            <person name="Dalin E."/>
            <person name="Tice H."/>
            <person name="Pitluck S."/>
            <person name="Kiss H."/>
            <person name="Brettin T."/>
            <person name="Bruce D."/>
            <person name="Detter J.C."/>
            <person name="Han C."/>
            <person name="Schmutz J."/>
            <person name="Larimer F."/>
            <person name="Land M."/>
            <person name="Hauser L."/>
            <person name="Kyrpides N."/>
            <person name="Kim E."/>
            <person name="Johnston A.W.B."/>
            <person name="Todd J.D."/>
            <person name="Rogers R."/>
            <person name="Wexler M."/>
            <person name="Bond P.L."/>
            <person name="Li Y."/>
            <person name="Richardson P."/>
        </authorList>
    </citation>
    <scope>NUCLEOTIDE SEQUENCE [LARGE SCALE GENOMIC DNA]</scope>
    <source>
        <strain evidence="2">MWYL1</strain>
    </source>
</reference>
<dbReference type="HOGENOM" id="CLU_771324_0_0_6"/>
<dbReference type="InterPro" id="IPR014966">
    <property type="entry name" value="FRG-dom"/>
</dbReference>
<sequence length="362" mass="41547">MGGFKVYNPSLKDGLEKGVYQYKNVISPFSSLETIKKTKKNKHLSVDENYGLVYDRTLTKVPAHIYGRECDIPQYSGDQLENFGFLRVPFRKIPRIKIYNRDELDKFVKSIESRDPNLKLLFRGQNTEYYVDRGAKEKELIFADANALEPSLIPSAVRRGILMEDIMPLWNSMLQSYLGSKRLGSSSLKDSDLIRFKSSPEFALFSLSLAQHYGLPSVGLDATDDIETALFFATYKYRLNNGIATYEYNLNNLKKEPVIYVLSPAERFHLNYSDYNPECASFLRPDKQSAKFLHTGWGLNKNNCARHIWVALYLDTEGDFGNIPTPGELFPESDSFVDHIKPIIEEINKGHLNPYFEGFYTF</sequence>
<accession>A6VW43</accession>
<organism evidence="2">
    <name type="scientific">Marinomonas sp. (strain MWYL1)</name>
    <dbReference type="NCBI Taxonomy" id="400668"/>
    <lineage>
        <taxon>Bacteria</taxon>
        <taxon>Pseudomonadati</taxon>
        <taxon>Pseudomonadota</taxon>
        <taxon>Gammaproteobacteria</taxon>
        <taxon>Oceanospirillales</taxon>
        <taxon>Oceanospirillaceae</taxon>
        <taxon>Marinomonas</taxon>
    </lineage>
</organism>
<protein>
    <recommendedName>
        <fullName evidence="1">FRG domain-containing protein</fullName>
    </recommendedName>
</protein>
<dbReference type="AlphaFoldDB" id="A6VW43"/>
<dbReference type="SMART" id="SM00901">
    <property type="entry name" value="FRG"/>
    <property type="match status" value="1"/>
</dbReference>
<dbReference type="STRING" id="400668.Mmwyl1_1746"/>